<gene>
    <name evidence="9" type="primary">flgA</name>
    <name evidence="9" type="ORF">EKH80_10440</name>
</gene>
<proteinExistence type="inferred from homology"/>
<evidence type="ECO:0000256" key="3">
    <source>
        <dbReference type="ARBA" id="ARBA00014754"/>
    </source>
</evidence>
<dbReference type="InterPro" id="IPR013974">
    <property type="entry name" value="SAF"/>
</dbReference>
<dbReference type="OrthoDB" id="1669037at2"/>
<sequence>MMLMRAQSKRVGWDDNPSISRPRRKLGLPSQPTRAAFAATLLLAFASITHADTTAADLRTAAEQAVRAQYGTAGSRVVIVPTPLNPRLHLAACPQALQTRLPARQGTPSRVAVAVSCPDAKGWTIQVPVQMQVFRNVLVTNHPLARGDMPAAGDVRTEERDVARLGYGYIESLDQILGHSLGRPLIAGVVLEPGDFNGRQTVHSGEEVELVAQLDGIQVRTRGMALDGGDTGARLRVRNDNSGRIVNGVVIGEGRVQALP</sequence>
<evidence type="ECO:0000256" key="6">
    <source>
        <dbReference type="ARBA" id="ARBA00025643"/>
    </source>
</evidence>
<keyword evidence="10" id="KW-1185">Reference proteome</keyword>
<keyword evidence="9" id="KW-0966">Cell projection</keyword>
<evidence type="ECO:0000313" key="9">
    <source>
        <dbReference type="EMBL" id="RUL76118.1"/>
    </source>
</evidence>
<dbReference type="Pfam" id="PF13144">
    <property type="entry name" value="ChapFlgA"/>
    <property type="match status" value="1"/>
</dbReference>
<dbReference type="NCBIfam" id="TIGR03170">
    <property type="entry name" value="flgA_cterm"/>
    <property type="match status" value="1"/>
</dbReference>
<reference evidence="9 10" key="1">
    <citation type="submission" date="2018-12" db="EMBL/GenBank/DDBJ databases">
        <title>Dyella dinghuensis sp. nov. DHOA06 and Dyella choica sp. nov. 4M-K27, isolated from forest soil.</title>
        <authorList>
            <person name="Qiu L.-H."/>
            <person name="Gao Z.-H."/>
        </authorList>
    </citation>
    <scope>NUCLEOTIDE SEQUENCE [LARGE SCALE GENOMIC DNA]</scope>
    <source>
        <strain evidence="9 10">4M-K27</strain>
    </source>
</reference>
<evidence type="ECO:0000313" key="10">
    <source>
        <dbReference type="Proteomes" id="UP000274358"/>
    </source>
</evidence>
<dbReference type="InterPro" id="IPR039246">
    <property type="entry name" value="Flagellar_FlgA"/>
</dbReference>
<evidence type="ECO:0000256" key="4">
    <source>
        <dbReference type="ARBA" id="ARBA00022729"/>
    </source>
</evidence>
<protein>
    <recommendedName>
        <fullName evidence="3">Flagella basal body P-ring formation protein FlgA</fullName>
    </recommendedName>
</protein>
<keyword evidence="9" id="KW-0282">Flagellum</keyword>
<dbReference type="GO" id="GO:0042597">
    <property type="term" value="C:periplasmic space"/>
    <property type="evidence" value="ECO:0007669"/>
    <property type="project" value="UniProtKB-SubCell"/>
</dbReference>
<evidence type="ECO:0000256" key="1">
    <source>
        <dbReference type="ARBA" id="ARBA00004418"/>
    </source>
</evidence>
<comment type="subcellular location">
    <subcellularLocation>
        <location evidence="1">Periplasm</location>
    </subcellularLocation>
</comment>
<accession>A0A432M6F4</accession>
<dbReference type="Gene3D" id="2.30.30.760">
    <property type="match status" value="1"/>
</dbReference>
<feature type="region of interest" description="Disordered" evidence="7">
    <location>
        <begin position="1"/>
        <end position="30"/>
    </location>
</feature>
<name>A0A432M6F4_9GAMM</name>
<evidence type="ECO:0000256" key="5">
    <source>
        <dbReference type="ARBA" id="ARBA00022764"/>
    </source>
</evidence>
<dbReference type="Gene3D" id="3.90.1210.10">
    <property type="entry name" value="Antifreeze-like/N-acetylneuraminic acid synthase C-terminal domain"/>
    <property type="match status" value="1"/>
</dbReference>
<dbReference type="PANTHER" id="PTHR36307:SF1">
    <property type="entry name" value="FLAGELLA BASAL BODY P-RING FORMATION PROTEIN FLGA"/>
    <property type="match status" value="1"/>
</dbReference>
<dbReference type="InterPro" id="IPR017585">
    <property type="entry name" value="SAF_FlgA"/>
</dbReference>
<dbReference type="RefSeq" id="WP_126684682.1">
    <property type="nucleotide sequence ID" value="NZ_RYYV01000006.1"/>
</dbReference>
<dbReference type="InterPro" id="IPR041231">
    <property type="entry name" value="FlgA_N"/>
</dbReference>
<dbReference type="Pfam" id="PF17656">
    <property type="entry name" value="ChapFlgA_N"/>
    <property type="match status" value="1"/>
</dbReference>
<evidence type="ECO:0000256" key="2">
    <source>
        <dbReference type="ARBA" id="ARBA00010474"/>
    </source>
</evidence>
<dbReference type="EMBL" id="RYYV01000006">
    <property type="protein sequence ID" value="RUL76118.1"/>
    <property type="molecule type" value="Genomic_DNA"/>
</dbReference>
<dbReference type="Proteomes" id="UP000274358">
    <property type="component" value="Unassembled WGS sequence"/>
</dbReference>
<evidence type="ECO:0000259" key="8">
    <source>
        <dbReference type="SMART" id="SM00858"/>
    </source>
</evidence>
<keyword evidence="9" id="KW-0969">Cilium</keyword>
<keyword evidence="5" id="KW-0574">Periplasm</keyword>
<keyword evidence="4" id="KW-0732">Signal</keyword>
<organism evidence="9 10">
    <name type="scientific">Dyella choica</name>
    <dbReference type="NCBI Taxonomy" id="1927959"/>
    <lineage>
        <taxon>Bacteria</taxon>
        <taxon>Pseudomonadati</taxon>
        <taxon>Pseudomonadota</taxon>
        <taxon>Gammaproteobacteria</taxon>
        <taxon>Lysobacterales</taxon>
        <taxon>Rhodanobacteraceae</taxon>
        <taxon>Dyella</taxon>
    </lineage>
</organism>
<dbReference type="PANTHER" id="PTHR36307">
    <property type="entry name" value="FLAGELLA BASAL BODY P-RING FORMATION PROTEIN FLGA"/>
    <property type="match status" value="1"/>
</dbReference>
<dbReference type="AlphaFoldDB" id="A0A432M6F4"/>
<dbReference type="CDD" id="cd11614">
    <property type="entry name" value="SAF_CpaB_FlgA_like"/>
    <property type="match status" value="1"/>
</dbReference>
<comment type="caution">
    <text evidence="9">The sequence shown here is derived from an EMBL/GenBank/DDBJ whole genome shotgun (WGS) entry which is preliminary data.</text>
</comment>
<feature type="domain" description="SAF" evidence="8">
    <location>
        <begin position="135"/>
        <end position="197"/>
    </location>
</feature>
<comment type="function">
    <text evidence="6">Involved in the assembly process of the P-ring formation. It may associate with FlgF on the rod constituting a structure essential for the P-ring assembly or may act as a modulator protein for the P-ring assembly.</text>
</comment>
<evidence type="ECO:0000256" key="7">
    <source>
        <dbReference type="SAM" id="MobiDB-lite"/>
    </source>
</evidence>
<dbReference type="SMART" id="SM00858">
    <property type="entry name" value="SAF"/>
    <property type="match status" value="1"/>
</dbReference>
<dbReference type="GO" id="GO:0044780">
    <property type="term" value="P:bacterial-type flagellum assembly"/>
    <property type="evidence" value="ECO:0007669"/>
    <property type="project" value="InterPro"/>
</dbReference>
<comment type="similarity">
    <text evidence="2">Belongs to the FlgA family.</text>
</comment>